<evidence type="ECO:0000313" key="1">
    <source>
        <dbReference type="EMBL" id="KAL1129145.1"/>
    </source>
</evidence>
<reference evidence="1 2" key="1">
    <citation type="submission" date="2024-07" db="EMBL/GenBank/DDBJ databases">
        <title>Chromosome-level genome assembly of the water stick insect Ranatra chinensis (Heteroptera: Nepidae).</title>
        <authorList>
            <person name="Liu X."/>
        </authorList>
    </citation>
    <scope>NUCLEOTIDE SEQUENCE [LARGE SCALE GENOMIC DNA]</scope>
    <source>
        <strain evidence="1">Cailab_2021Rc</strain>
        <tissue evidence="1">Muscle</tissue>
    </source>
</reference>
<keyword evidence="2" id="KW-1185">Reference proteome</keyword>
<accession>A0ABD0YCW8</accession>
<name>A0ABD0YCW8_9HEMI</name>
<evidence type="ECO:0000313" key="2">
    <source>
        <dbReference type="Proteomes" id="UP001558652"/>
    </source>
</evidence>
<gene>
    <name evidence="1" type="ORF">AAG570_013676</name>
</gene>
<protein>
    <submittedName>
        <fullName evidence="1">Uncharacterized protein</fullName>
    </submittedName>
</protein>
<proteinExistence type="predicted"/>
<dbReference type="Proteomes" id="UP001558652">
    <property type="component" value="Unassembled WGS sequence"/>
</dbReference>
<dbReference type="EMBL" id="JBFDAA010000009">
    <property type="protein sequence ID" value="KAL1129145.1"/>
    <property type="molecule type" value="Genomic_DNA"/>
</dbReference>
<dbReference type="AlphaFoldDB" id="A0ABD0YCW8"/>
<organism evidence="1 2">
    <name type="scientific">Ranatra chinensis</name>
    <dbReference type="NCBI Taxonomy" id="642074"/>
    <lineage>
        <taxon>Eukaryota</taxon>
        <taxon>Metazoa</taxon>
        <taxon>Ecdysozoa</taxon>
        <taxon>Arthropoda</taxon>
        <taxon>Hexapoda</taxon>
        <taxon>Insecta</taxon>
        <taxon>Pterygota</taxon>
        <taxon>Neoptera</taxon>
        <taxon>Paraneoptera</taxon>
        <taxon>Hemiptera</taxon>
        <taxon>Heteroptera</taxon>
        <taxon>Panheteroptera</taxon>
        <taxon>Nepomorpha</taxon>
        <taxon>Nepidae</taxon>
        <taxon>Ranatrinae</taxon>
        <taxon>Ranatra</taxon>
    </lineage>
</organism>
<comment type="caution">
    <text evidence="1">The sequence shown here is derived from an EMBL/GenBank/DDBJ whole genome shotgun (WGS) entry which is preliminary data.</text>
</comment>
<sequence>MLGKNTKQKTIERVYIVIQCDLVAKTIPVACVRVRIREWEGVGDDGNMMVQKGGCSLMMMIRVVMHGDGHRTVGVVVGVQVGGGIVTVVIVQTRGYGSDQKGEDHLQ</sequence>